<evidence type="ECO:0000256" key="7">
    <source>
        <dbReference type="ARBA" id="ARBA00022701"/>
    </source>
</evidence>
<evidence type="ECO:0000256" key="3">
    <source>
        <dbReference type="ARBA" id="ARBA00008887"/>
    </source>
</evidence>
<dbReference type="InterPro" id="IPR004273">
    <property type="entry name" value="Dynein_heavy_D6_P-loop"/>
</dbReference>
<feature type="domain" description="AAA+ ATPase" evidence="21">
    <location>
        <begin position="2158"/>
        <end position="2307"/>
    </location>
</feature>
<dbReference type="FunFam" id="1.10.8.720:FF:000001">
    <property type="entry name" value="dynein heavy chain 7, axonemal"/>
    <property type="match status" value="1"/>
</dbReference>
<evidence type="ECO:0000256" key="15">
    <source>
        <dbReference type="ARBA" id="ARBA00023175"/>
    </source>
</evidence>
<dbReference type="GO" id="GO:0045505">
    <property type="term" value="F:dynein intermediate chain binding"/>
    <property type="evidence" value="ECO:0007669"/>
    <property type="project" value="InterPro"/>
</dbReference>
<evidence type="ECO:0000256" key="6">
    <source>
        <dbReference type="ARBA" id="ARBA00022490"/>
    </source>
</evidence>
<dbReference type="InterPro" id="IPR041658">
    <property type="entry name" value="AAA_lid_11"/>
</dbReference>
<comment type="similarity">
    <text evidence="3">Belongs to the dynein heavy chain family.</text>
</comment>
<dbReference type="FunFam" id="1.20.920.20:FF:000006">
    <property type="entry name" value="Dynein, axonemal, heavy chain 6"/>
    <property type="match status" value="1"/>
</dbReference>
<comment type="caution">
    <text evidence="22">The sequence shown here is derived from an EMBL/GenBank/DDBJ whole genome shotgun (WGS) entry which is preliminary data.</text>
</comment>
<evidence type="ECO:0000256" key="9">
    <source>
        <dbReference type="ARBA" id="ARBA00022741"/>
    </source>
</evidence>
<dbReference type="FunFam" id="3.10.490.20:FF:000005">
    <property type="entry name" value="Dynein axonemal heavy chain 6"/>
    <property type="match status" value="1"/>
</dbReference>
<gene>
    <name evidence="22" type="ORF">SeLEV6574_g03264</name>
</gene>
<dbReference type="FunFam" id="1.10.8.710:FF:000004">
    <property type="entry name" value="Dynein axonemal heavy chain 6"/>
    <property type="match status" value="1"/>
</dbReference>
<evidence type="ECO:0000256" key="14">
    <source>
        <dbReference type="ARBA" id="ARBA00023069"/>
    </source>
</evidence>
<keyword evidence="14" id="KW-0969">Cilium</keyword>
<proteinExistence type="inferred from homology"/>
<dbReference type="InterPro" id="IPR041228">
    <property type="entry name" value="Dynein_C"/>
</dbReference>
<dbReference type="Pfam" id="PF18199">
    <property type="entry name" value="Dynein_C"/>
    <property type="match status" value="1"/>
</dbReference>
<dbReference type="InterPro" id="IPR043160">
    <property type="entry name" value="Dynein_C_barrel"/>
</dbReference>
<evidence type="ECO:0000256" key="16">
    <source>
        <dbReference type="ARBA" id="ARBA00023212"/>
    </source>
</evidence>
<dbReference type="Pfam" id="PF18198">
    <property type="entry name" value="AAA_lid_11"/>
    <property type="match status" value="1"/>
</dbReference>
<dbReference type="FunFam" id="1.20.920.30:FF:000005">
    <property type="entry name" value="Dynein, axonemal, heavy chain 2"/>
    <property type="match status" value="1"/>
</dbReference>
<feature type="domain" description="AAA+ ATPase" evidence="21">
    <location>
        <begin position="1811"/>
        <end position="1945"/>
    </location>
</feature>
<evidence type="ECO:0000256" key="8">
    <source>
        <dbReference type="ARBA" id="ARBA00022737"/>
    </source>
</evidence>
<dbReference type="GO" id="GO:0031514">
    <property type="term" value="C:motile cilium"/>
    <property type="evidence" value="ECO:0007669"/>
    <property type="project" value="UniProtKB-SubCell"/>
</dbReference>
<dbReference type="InterPro" id="IPR013602">
    <property type="entry name" value="Dynein_heavy_linker"/>
</dbReference>
<evidence type="ECO:0000256" key="12">
    <source>
        <dbReference type="ARBA" id="ARBA00023017"/>
    </source>
</evidence>
<dbReference type="Gene3D" id="1.10.8.710">
    <property type="match status" value="1"/>
</dbReference>
<dbReference type="Gene3D" id="1.20.1270.280">
    <property type="match status" value="1"/>
</dbReference>
<dbReference type="OrthoDB" id="447173at2759"/>
<dbReference type="Pfam" id="PF12775">
    <property type="entry name" value="AAA_7"/>
    <property type="match status" value="1"/>
</dbReference>
<evidence type="ECO:0000256" key="13">
    <source>
        <dbReference type="ARBA" id="ARBA00023054"/>
    </source>
</evidence>
<keyword evidence="16" id="KW-0206">Cytoskeleton</keyword>
<dbReference type="Pfam" id="PF12781">
    <property type="entry name" value="AAA_9"/>
    <property type="match status" value="1"/>
</dbReference>
<dbReference type="InterPro" id="IPR027417">
    <property type="entry name" value="P-loop_NTPase"/>
</dbReference>
<dbReference type="Gene3D" id="1.20.140.100">
    <property type="entry name" value="Dynein heavy chain, N-terminal domain 2"/>
    <property type="match status" value="1"/>
</dbReference>
<dbReference type="PANTHER" id="PTHR22878">
    <property type="entry name" value="DYNEIN HEAVY CHAIN 6, AXONEMAL-LIKE-RELATED"/>
    <property type="match status" value="1"/>
</dbReference>
<dbReference type="Pfam" id="PF08393">
    <property type="entry name" value="DHC_N2"/>
    <property type="match status" value="1"/>
</dbReference>
<comment type="subcellular location">
    <subcellularLocation>
        <location evidence="1">Cell projection</location>
        <location evidence="1">Cilium</location>
        <location evidence="1">Flagellum</location>
    </subcellularLocation>
    <subcellularLocation>
        <location evidence="2">Cytoplasm</location>
        <location evidence="2">Cytoskeleton</location>
        <location evidence="2">Cilium axoneme</location>
    </subcellularLocation>
</comment>
<accession>A0A507D569</accession>
<dbReference type="GO" id="GO:0030286">
    <property type="term" value="C:dynein complex"/>
    <property type="evidence" value="ECO:0007669"/>
    <property type="project" value="UniProtKB-KW"/>
</dbReference>
<keyword evidence="7" id="KW-0493">Microtubule</keyword>
<dbReference type="GO" id="GO:0005930">
    <property type="term" value="C:axoneme"/>
    <property type="evidence" value="ECO:0007669"/>
    <property type="project" value="UniProtKB-SubCell"/>
</dbReference>
<keyword evidence="6" id="KW-0963">Cytoplasm</keyword>
<feature type="compositionally biased region" description="Basic and acidic residues" evidence="20">
    <location>
        <begin position="23"/>
        <end position="32"/>
    </location>
</feature>
<dbReference type="Gene3D" id="6.10.140.1060">
    <property type="match status" value="1"/>
</dbReference>
<dbReference type="FunFam" id="1.20.58.1120:FF:000007">
    <property type="entry name" value="Dynein heavy chain 4"/>
    <property type="match status" value="1"/>
</dbReference>
<dbReference type="Gene3D" id="3.10.490.20">
    <property type="match status" value="1"/>
</dbReference>
<dbReference type="Pfam" id="PF12774">
    <property type="entry name" value="AAA_6"/>
    <property type="match status" value="1"/>
</dbReference>
<dbReference type="VEuPathDB" id="FungiDB:SeMB42_g00717"/>
<dbReference type="Pfam" id="PF12777">
    <property type="entry name" value="MT"/>
    <property type="match status" value="1"/>
</dbReference>
<evidence type="ECO:0000259" key="21">
    <source>
        <dbReference type="SMART" id="SM00382"/>
    </source>
</evidence>
<feature type="coiled-coil region" evidence="19">
    <location>
        <begin position="2970"/>
        <end position="3021"/>
    </location>
</feature>
<dbReference type="InterPro" id="IPR041466">
    <property type="entry name" value="Dynein_AAA5_ext"/>
</dbReference>
<protein>
    <recommendedName>
        <fullName evidence="5">Dynein heavy chain, cytoplasmic</fullName>
    </recommendedName>
    <alternativeName>
        <fullName evidence="18">Dynein heavy chain, cytosolic</fullName>
    </alternativeName>
</protein>
<organism evidence="22 23">
    <name type="scientific">Synchytrium endobioticum</name>
    <dbReference type="NCBI Taxonomy" id="286115"/>
    <lineage>
        <taxon>Eukaryota</taxon>
        <taxon>Fungi</taxon>
        <taxon>Fungi incertae sedis</taxon>
        <taxon>Chytridiomycota</taxon>
        <taxon>Chytridiomycota incertae sedis</taxon>
        <taxon>Chytridiomycetes</taxon>
        <taxon>Synchytriales</taxon>
        <taxon>Synchytriaceae</taxon>
        <taxon>Synchytrium</taxon>
    </lineage>
</organism>
<keyword evidence="12" id="KW-0243">Dynein</keyword>
<keyword evidence="13 19" id="KW-0175">Coiled coil</keyword>
<evidence type="ECO:0000256" key="1">
    <source>
        <dbReference type="ARBA" id="ARBA00004230"/>
    </source>
</evidence>
<evidence type="ECO:0000313" key="23">
    <source>
        <dbReference type="Proteomes" id="UP000320475"/>
    </source>
</evidence>
<dbReference type="PANTHER" id="PTHR22878:SF68">
    <property type="entry name" value="DYNEIN HEAVY CHAIN 6, AXONEMAL-LIKE"/>
    <property type="match status" value="1"/>
</dbReference>
<dbReference type="Gene3D" id="1.10.472.130">
    <property type="match status" value="1"/>
</dbReference>
<evidence type="ECO:0000256" key="10">
    <source>
        <dbReference type="ARBA" id="ARBA00022840"/>
    </source>
</evidence>
<dbReference type="InterPro" id="IPR041589">
    <property type="entry name" value="DNAH3_AAA_lid_1"/>
</dbReference>
<dbReference type="Gene3D" id="1.20.920.20">
    <property type="match status" value="1"/>
</dbReference>
<keyword evidence="17" id="KW-0966">Cell projection</keyword>
<dbReference type="GO" id="GO:0008569">
    <property type="term" value="F:minus-end-directed microtubule motor activity"/>
    <property type="evidence" value="ECO:0007669"/>
    <property type="project" value="InterPro"/>
</dbReference>
<dbReference type="FunFam" id="3.40.50.300:FF:002141">
    <property type="entry name" value="Dynein heavy chain"/>
    <property type="match status" value="1"/>
</dbReference>
<keyword evidence="9" id="KW-0547">Nucleotide-binding</keyword>
<evidence type="ECO:0000256" key="17">
    <source>
        <dbReference type="ARBA" id="ARBA00023273"/>
    </source>
</evidence>
<dbReference type="InterPro" id="IPR003593">
    <property type="entry name" value="AAA+_ATPase"/>
</dbReference>
<dbReference type="FunFam" id="1.10.287.2620:FF:000001">
    <property type="entry name" value="Cytoplasmic dynein heavy chain 1"/>
    <property type="match status" value="1"/>
</dbReference>
<dbReference type="EMBL" id="QEAM01000106">
    <property type="protein sequence ID" value="TPX46358.1"/>
    <property type="molecule type" value="Genomic_DNA"/>
</dbReference>
<dbReference type="Pfam" id="PF03028">
    <property type="entry name" value="Dynein_heavy"/>
    <property type="match status" value="1"/>
</dbReference>
<evidence type="ECO:0000256" key="11">
    <source>
        <dbReference type="ARBA" id="ARBA00022846"/>
    </source>
</evidence>
<dbReference type="GO" id="GO:0005524">
    <property type="term" value="F:ATP binding"/>
    <property type="evidence" value="ECO:0007669"/>
    <property type="project" value="UniProtKB-KW"/>
</dbReference>
<evidence type="ECO:0000313" key="22">
    <source>
        <dbReference type="EMBL" id="TPX46358.1"/>
    </source>
</evidence>
<dbReference type="Gene3D" id="3.40.50.300">
    <property type="entry name" value="P-loop containing nucleotide triphosphate hydrolases"/>
    <property type="match status" value="5"/>
</dbReference>
<dbReference type="InterPro" id="IPR026983">
    <property type="entry name" value="DHC"/>
</dbReference>
<dbReference type="InterPro" id="IPR042228">
    <property type="entry name" value="Dynein_linker_3"/>
</dbReference>
<dbReference type="Gene3D" id="1.20.58.1120">
    <property type="match status" value="1"/>
</dbReference>
<dbReference type="Pfam" id="PF17857">
    <property type="entry name" value="AAA_lid_1"/>
    <property type="match status" value="1"/>
</dbReference>
<dbReference type="InterPro" id="IPR024317">
    <property type="entry name" value="Dynein_heavy_chain_D4_dom"/>
</dbReference>
<dbReference type="InterPro" id="IPR035699">
    <property type="entry name" value="AAA_6"/>
</dbReference>
<keyword evidence="8" id="KW-0677">Repeat</keyword>
<dbReference type="InterPro" id="IPR042222">
    <property type="entry name" value="Dynein_2_N"/>
</dbReference>
<dbReference type="FunFam" id="3.20.180.20:FF:000003">
    <property type="entry name" value="Dynein heavy chain 12, axonemal"/>
    <property type="match status" value="1"/>
</dbReference>
<dbReference type="FunFam" id="3.40.50.300:FF:000362">
    <property type="entry name" value="Dynein, axonemal, heavy chain 6"/>
    <property type="match status" value="1"/>
</dbReference>
<keyword evidence="11" id="KW-0282">Flagellum</keyword>
<evidence type="ECO:0000256" key="4">
    <source>
        <dbReference type="ARBA" id="ARBA00011655"/>
    </source>
</evidence>
<keyword evidence="15" id="KW-0505">Motor protein</keyword>
<comment type="subunit">
    <text evidence="4">Consists of at least two heavy chains and a number of intermediate and light chains.</text>
</comment>
<evidence type="ECO:0000256" key="2">
    <source>
        <dbReference type="ARBA" id="ARBA00004430"/>
    </source>
</evidence>
<dbReference type="GO" id="GO:0007018">
    <property type="term" value="P:microtubule-based movement"/>
    <property type="evidence" value="ECO:0007669"/>
    <property type="project" value="InterPro"/>
</dbReference>
<name>A0A507D569_9FUNG</name>
<reference evidence="22 23" key="1">
    <citation type="journal article" date="2019" name="Sci. Rep.">
        <title>Comparative genomics of chytrid fungi reveal insights into the obligate biotrophic and pathogenic lifestyle of Synchytrium endobioticum.</title>
        <authorList>
            <person name="van de Vossenberg B.T.L.H."/>
            <person name="Warris S."/>
            <person name="Nguyen H.D.T."/>
            <person name="van Gent-Pelzer M.P.E."/>
            <person name="Joly D.L."/>
            <person name="van de Geest H.C."/>
            <person name="Bonants P.J.M."/>
            <person name="Smith D.S."/>
            <person name="Levesque C.A."/>
            <person name="van der Lee T.A.J."/>
        </authorList>
    </citation>
    <scope>NUCLEOTIDE SEQUENCE [LARGE SCALE GENOMIC DNA]</scope>
    <source>
        <strain evidence="22 23">LEV6574</strain>
    </source>
</reference>
<dbReference type="InterPro" id="IPR043157">
    <property type="entry name" value="Dynein_AAA1S"/>
</dbReference>
<dbReference type="FunFam" id="3.40.50.300:FF:000049">
    <property type="entry name" value="Dynein, axonemal, heavy chain 5"/>
    <property type="match status" value="1"/>
</dbReference>
<feature type="region of interest" description="Disordered" evidence="20">
    <location>
        <begin position="23"/>
        <end position="85"/>
    </location>
</feature>
<dbReference type="GO" id="GO:0051959">
    <property type="term" value="F:dynein light intermediate chain binding"/>
    <property type="evidence" value="ECO:0007669"/>
    <property type="project" value="InterPro"/>
</dbReference>
<dbReference type="InterPro" id="IPR024743">
    <property type="entry name" value="Dynein_HC_stalk"/>
</dbReference>
<evidence type="ECO:0000256" key="18">
    <source>
        <dbReference type="ARBA" id="ARBA00033439"/>
    </source>
</evidence>
<keyword evidence="10" id="KW-0067">ATP-binding</keyword>
<dbReference type="Gene3D" id="3.20.180.20">
    <property type="entry name" value="Dynein heavy chain, N-terminal domain 2"/>
    <property type="match status" value="1"/>
</dbReference>
<evidence type="ECO:0000256" key="20">
    <source>
        <dbReference type="SAM" id="MobiDB-lite"/>
    </source>
</evidence>
<dbReference type="FunFam" id="1.10.8.1220:FF:000001">
    <property type="entry name" value="Dynein axonemal heavy chain 5"/>
    <property type="match status" value="1"/>
</dbReference>
<feature type="domain" description="AAA+ ATPase" evidence="21">
    <location>
        <begin position="1533"/>
        <end position="1669"/>
    </location>
</feature>
<dbReference type="Gene3D" id="1.20.920.30">
    <property type="match status" value="1"/>
</dbReference>
<dbReference type="Gene3D" id="1.10.8.720">
    <property type="entry name" value="Region D6 of dynein motor"/>
    <property type="match status" value="1"/>
</dbReference>
<dbReference type="Gene3D" id="1.10.8.1220">
    <property type="match status" value="1"/>
</dbReference>
<dbReference type="FunFam" id="1.20.140.100:FF:000004">
    <property type="entry name" value="Dynein axonemal heavy chain 6"/>
    <property type="match status" value="1"/>
</dbReference>
<dbReference type="Pfam" id="PF17852">
    <property type="entry name" value="Dynein_AAA_lid"/>
    <property type="match status" value="1"/>
</dbReference>
<dbReference type="FunFam" id="3.40.50.300:FF:000063">
    <property type="entry name" value="dynein heavy chain 6, axonemal"/>
    <property type="match status" value="1"/>
</dbReference>
<dbReference type="SUPFAM" id="SSF52540">
    <property type="entry name" value="P-loop containing nucleoside triphosphate hydrolases"/>
    <property type="match status" value="4"/>
</dbReference>
<dbReference type="Proteomes" id="UP000320475">
    <property type="component" value="Unassembled WGS sequence"/>
</dbReference>
<dbReference type="InterPro" id="IPR042219">
    <property type="entry name" value="AAA_lid_11_sf"/>
</dbReference>
<dbReference type="Gene3D" id="1.10.287.2620">
    <property type="match status" value="1"/>
</dbReference>
<dbReference type="GO" id="GO:0005874">
    <property type="term" value="C:microtubule"/>
    <property type="evidence" value="ECO:0007669"/>
    <property type="project" value="UniProtKB-KW"/>
</dbReference>
<evidence type="ECO:0000256" key="5">
    <source>
        <dbReference type="ARBA" id="ARBA00022197"/>
    </source>
</evidence>
<sequence>MDAAALSQRWYAPLSWRYQWKSAADHDPRDSLTDTTSKTKTKSNRQRLSCEQPFTALGQDRASSAGRRLDKLPKQPRIPSPSLPNAISVLPNIQPREKGAAVAAEPALKRSSFTESASQVDATMDVFDLIQHLQANPSCQIFAYALTRSDANDFLYNPYKLRLVPYMLLNTNKAYYTISAAGVTFLDGHGHAEFTDLARWLQEHASFHAIRKVPFFSQYLVRKAFITWRRTVLHAKVSAARTRVARNLFLSHSVLQNALLTVRASCIDNIEKQRLTNVAQGRVYQLREFLDSQTSKVSRFRDDVVSLWMQRMQIIVEKAATDCFKEKGFDTTLVSHPIGGGPDALHEPTESPSKPSIIKLSFTEQAARRAECGRLQRFAKLADYLCVDALHSLAIESSRDILRLVYRGCQIDAPSITFTSNANTKPSSDASEAASQITTMQLIECGWDGYPQLISAILRRNIPAIQLIEVREDECLDEMEDVEIAKEQPKQLRKRSSFDGITEFVPLFRIELLLQTNKAGQELELLPGAGDFLIAFDDILKLYLDCVSSMKPISGTIPFLNPSNLLGGSYATTHGLEDAEMLLEGPNISQIIGSCNYLRECGTRTRRVVTNMFTNAANWAGTWHELRQMWIDNDRFIARSELAQSTIIAQGPVIAPSLLAQATAEASEAGESVLIMLNRHLKLLHDDTMQSPVKDFFESSLGRFASQQTRMKEMPVEGRVDNLSIGCERLKAVLLPSPERCFRDVSALLPGLAKDKNELLLGELQTWVRHLGTQPHAVDAFVEYLDWLEKIQHTLPLVDVLFSEVTSLYNLMDTYHIPIEPTELALHQSLGPTLRTLRDVVDMALETKDDNIQRYSAELDKAMSDLMSEVAEVRNAAQDPSILTASSNSDEVTLLLNGLVSRIKAIEDRKRMYESWGELFKAGGSFIALRAQHAAAAAAVAAESGGKGAPKVLSNGDIGRSQELEDTKNEVGLKLLLWSSIKKWKDVTEKWMTVPFDSLNAEDLSNIITSYVKVVAQLDKGLPPNEVVPHLKTMVDEYRTMYPTIVDLRNPALKSRHWDKIQDALGKQLVKDETWTLATLMDQGVFSFKEEISQVSSQASSETALEEMLTRVVKAWNDCEFFIVNYRDAKDVFILGSVDDVEALLEDSLVTVATIKSSRFIGPIRSEVERTDRALQLFAETLEAWLTCQRGWLYLESIFSAPDIQRQLPDEARMFTQIDRNWKETMRKTARTPNALKAGTQPGLLEQFQQNNNLLDQIQKCLEDYLESKRLLFPRFYFLSNEELLEILSQTRNPLAVQPHLSKCFDAIKSLDFSSTDLRSMEIVAMLSPEGERVQFVKPIKARGNVEAWLGHVEEAMWAVLKKLVKNSLADYSTEKRAQWVLQHAGQVVLAGNQVMWTRDAEMCARAENPQKALLGMKENSIKNLAQLAGLVRGDLTKLQRAILGALITIDVHNRDIIQGMINAKLSGPTDFEWTKQLRYMWDADSDSIQIQMSSATFNYGYEYLGCSPRLVITPLTDRCYLTLTSALQLNLGGSPVGPAGTGKTETVKDLAKALARQCVVFNCSDSLDYKMMGKMFAGLAQSGAWCCFDEFNRIDIEVLSVIAQQLLTIKAAKDSRVSRFIFEGREIRIIDTCAAFITMNPGYAGRTELPDNLKALFRPISMMIPDYGLIAEIMLFSEGFENAKVLAGKVVNLYKLCSEQLSQQDHYDFGMRAVKSVLTMAGGLKRASPEQSEEVVLIRALRDSNLPKFLAEDVPLFSGILSDLFPGLTAPDKSSEDLMQASVAVLKDLHLEPTDQFVKRICQLSETSRIRHGVMLVGPTGGGKTTCYQVLQEAMNRLAAKNVTGFSAVKTSVLNPKCLSMAELYGEFNLTTMEWSDGLIGVIFREHVGDKTNSENWTVCDGPVDALWIENMNTVLDDNKLLCLANSERIKMTPMMHMLFEVSDLAVASPATVSRCGMVYMDPADLGWRPYVKTWLRKLPAIIRDDFKDFFMKLFESYIDRGLQFVRIQCKEYVKSINLNLVVSVCRLIETFCNRTNEIDFTQPPPANNLITLLGHVFVFCYVWGMAGNLADGYQDAFDTFARDLFEAEPISAEVLLPANTSTLFGYYVDVKRICFAPWDDLVAPFKYEVNIPYFQMIVPTQDTVKYSFFLETLVGNGFPVMIGGNTGVGKSVIVQDTFNKFGRANGYGVVPVNFSAQTSSASTQQILELKLEKKRKNIMGPTTGLKKLIFFVDDVNMPRPDTYGAQPVIELLRQYLDFGGLYDREKLFWKVIQDVIIVAACAPPGGGRNQLAARFVRHFNLLNIPAPSDMSLSKIFRSIVEGFLRSFSADIRPLGESIVNTSIELYQRMCKELLPTPAKSHYTFNMRDLSKVIQGVLQVRPNTMHTKVDMVKLLCHETARIFHDRLIDEPDRNYFYQVLLETAEKNFGVRKDDLNIKGVIFGDFMKRGVPAEDRLYVELPDSKAVGALLEEYLEDYNVSYSKEARLIFFADAQQHVARISRILRQPRGNALLVGVGGTGKQSLTRLACHTADFTCFQIELTRSYGVEEWREDLKKLYRLAGVNGKNTVFLLSDTQLKQESFLEDINAILNSGEVPNLFEFDEREKILGELRPVAREQGLPEDRDTVQRFFISRVRDNLHVVFATSPVGDTFRNRCRMFPSLVNCCTIDWFDEWPRDALLSVSRRFLEFVDVGSDEAKDKIASLCVEVHSSVGEMAKRFYAELKRKYYTTPTSYLELINIYTSMLQEKRKELGVARDRLQSGLRKLAETNEFVANMQVELESLGPQLKQSALDVEVLMIKIAKDQEAADGVRRVVAEEEMIVRDKAVATQAIADEAQRDLDQAVPALESAYKALDALDKKDIAELKVFTKPPDAVLMVMEAICTLFKVKPDWDNSKKLLSDSQFMKKMMEYDKDNIPEPITKKLAKYISNPTFTPEAVEKVSKATKSLCMWVIAMELYSRVFKEVAPKRKRLEEAQAALESTRAKLAEKTAALKEVEDQLNQLKTTYENSIASKRQLSEKMEDTTRRLTRAGKLVTALADEQTRWAASVESMTTQMEALTGNMFLSAACVAYYGAFTSSYRAELVSSWIKFAREVGIIVSPTFTLLENLADPAMLREWTMSGLPSDTLSMENGILVTRGRKWPLMIDPQGQANRWIRNMAGSDLKVVKLNDPKFLRALENAVRTGQSVLLEDVGEQLDPALEPLLLKQTVRQGGRLLIKLGDSLVDYDRNFKLYITTKLANPHYLPEVCIKVTLINFTVTKVGLDGQLLADVVKLERPDLEEQRNSLILSIVADKKQLSDIEDKILRLLFNSQGNILDDEELINTLNQSKVTSAAIMQRVQEAEHTEREINSAREEYRPVAIRGSVLYFTVADLAEIDIMYQFSLSFFKSMFCLCIKESEKQLDLQRRISVLCTNIVSTIYNSVSRGLFEQHKMIFSFSICVQILRQAEQISEVEWNFYLRGGNTVREADLPYRPGAKWLTQAMWRNCVELARIIPAFSYLPDHINTYPTEWEAFVESDVPFKASIPGNGSNGNNLSSFQRLLLVKVLREEILVVSASEFIAQNLGTQYIGSPPLDLHKAYKDMSQTTPMVFVLSPGSDPISSLVKLASSKEFNMQDKLHMISLGQGQGPIAEELLKKASTNGDWLFLQNCHLAASWMTRLEQLVKELSESNGVHNNFRLFLSSMPSKVFPVTILQDSVKLTNEPPKGLRSNIARSFAEVPGDLFDERPPQGGIFKKLLFGLCFFSAVIHERKRFGPLGWNINYDWSESDLTVSITILKNALAEQKSIPWAALLYLTGEITFGGRVTDEWDRRTVMSILGKYYNPMILDDKHRFTSSGVYYAPPDGDLASYRHFIDSLPFTEDPSVFGMHENANISYQLQEARRLIRTLVEVQPRLVTGGAGESSEEHVHNLAQTIMHDLPDALEIEVGGDAPAEHAASRQQLFLKDESGRMLNPLSTVLVQEVARFNRLLATVRASLDSLVKAIKGLVVMSAELDAVFKSLLQNEVPNAWERVAYPSLKPLASWVKDLALRIVTLRDWLNSGQPKSFWLSGFFFPQGFLTGVLQTHSRKYNLPIDALAFTYHVISDVDADADADANDDGDVDGVVIHGLFIEGARWDANKKTIQDSFTMEMFAQMPPIRFIPVESSKLVKDKPGVYVAPLYKTAARAGVLTTTGASSNFIIATELPSSMPSDVWISRGVALHCQLND</sequence>
<feature type="domain" description="AAA+ ATPase" evidence="21">
    <location>
        <begin position="2508"/>
        <end position="2665"/>
    </location>
</feature>
<dbReference type="InterPro" id="IPR035706">
    <property type="entry name" value="AAA_9"/>
</dbReference>
<evidence type="ECO:0000256" key="19">
    <source>
        <dbReference type="SAM" id="Coils"/>
    </source>
</evidence>
<dbReference type="Pfam" id="PF12780">
    <property type="entry name" value="AAA_8"/>
    <property type="match status" value="1"/>
</dbReference>
<dbReference type="SMART" id="SM00382">
    <property type="entry name" value="AAA"/>
    <property type="match status" value="4"/>
</dbReference>